<sequence length="51" mass="5912">MSQLCIYRPDLRFLDRFETHRDHLTKTDVALANEILANPVDAVLWRGVSTL</sequence>
<evidence type="ECO:0000313" key="2">
    <source>
        <dbReference type="Proteomes" id="UP000198929"/>
    </source>
</evidence>
<organism evidence="1 2">
    <name type="scientific">Corynebacterium cystitidis DSM 20524</name>
    <dbReference type="NCBI Taxonomy" id="1121357"/>
    <lineage>
        <taxon>Bacteria</taxon>
        <taxon>Bacillati</taxon>
        <taxon>Actinomycetota</taxon>
        <taxon>Actinomycetes</taxon>
        <taxon>Mycobacteriales</taxon>
        <taxon>Corynebacteriaceae</taxon>
        <taxon>Corynebacterium</taxon>
    </lineage>
</organism>
<reference evidence="2" key="1">
    <citation type="submission" date="2016-10" db="EMBL/GenBank/DDBJ databases">
        <authorList>
            <person name="Varghese N."/>
            <person name="Submissions S."/>
        </authorList>
    </citation>
    <scope>NUCLEOTIDE SEQUENCE [LARGE SCALE GENOMIC DNA]</scope>
    <source>
        <strain evidence="2">DSM 20524</strain>
    </source>
</reference>
<protein>
    <submittedName>
        <fullName evidence="1">Uncharacterized protein</fullName>
    </submittedName>
</protein>
<keyword evidence="2" id="KW-1185">Reference proteome</keyword>
<accession>A0A1H9PUY7</accession>
<dbReference type="Proteomes" id="UP000198929">
    <property type="component" value="Unassembled WGS sequence"/>
</dbReference>
<dbReference type="EMBL" id="FOGQ01000001">
    <property type="protein sequence ID" value="SER51930.1"/>
    <property type="molecule type" value="Genomic_DNA"/>
</dbReference>
<evidence type="ECO:0000313" key="1">
    <source>
        <dbReference type="EMBL" id="SER51930.1"/>
    </source>
</evidence>
<name>A0A1H9PUY7_9CORY</name>
<gene>
    <name evidence="1" type="ORF">SAMN05661109_00468</name>
</gene>
<proteinExistence type="predicted"/>
<dbReference type="AlphaFoldDB" id="A0A1H9PUY7"/>
<dbReference type="STRING" id="1121357.SAMN05661109_00468"/>